<dbReference type="PANTHER" id="PTHR13763">
    <property type="entry name" value="BREAST CANCER TYPE 1 SUSCEPTIBILITY PROTEIN BRCA1"/>
    <property type="match status" value="1"/>
</dbReference>
<feature type="domain" description="BRCT" evidence="10">
    <location>
        <begin position="709"/>
        <end position="790"/>
    </location>
</feature>
<dbReference type="InterPro" id="IPR001357">
    <property type="entry name" value="BRCT_dom"/>
</dbReference>
<feature type="domain" description="BRCT" evidence="10">
    <location>
        <begin position="811"/>
        <end position="927"/>
    </location>
</feature>
<dbReference type="Gene3D" id="3.30.40.10">
    <property type="entry name" value="Zinc/RING finger domain, C3HC4 (zinc finger)"/>
    <property type="match status" value="1"/>
</dbReference>
<keyword evidence="2" id="KW-0479">Metal-binding</keyword>
<dbReference type="SUPFAM" id="SSF52113">
    <property type="entry name" value="BRCT domain"/>
    <property type="match status" value="2"/>
</dbReference>
<dbReference type="PROSITE" id="PS51805">
    <property type="entry name" value="EPHD"/>
    <property type="match status" value="1"/>
</dbReference>
<evidence type="ECO:0000313" key="13">
    <source>
        <dbReference type="Proteomes" id="UP000593575"/>
    </source>
</evidence>
<dbReference type="GO" id="GO:0045944">
    <property type="term" value="P:positive regulation of transcription by RNA polymerase II"/>
    <property type="evidence" value="ECO:0007669"/>
    <property type="project" value="TreeGrafter"/>
</dbReference>
<gene>
    <name evidence="12" type="ORF">Goarm_020160</name>
</gene>
<evidence type="ECO:0000256" key="9">
    <source>
        <dbReference type="SAM" id="MobiDB-lite"/>
    </source>
</evidence>
<dbReference type="Proteomes" id="UP000593575">
    <property type="component" value="Unassembled WGS sequence"/>
</dbReference>
<dbReference type="FunFam" id="3.40.50.10190:FF:000006">
    <property type="entry name" value="Breast cancer type 1 susceptibility protein homolog"/>
    <property type="match status" value="1"/>
</dbReference>
<evidence type="ECO:0000313" key="12">
    <source>
        <dbReference type="EMBL" id="MBA0823428.1"/>
    </source>
</evidence>
<evidence type="ECO:0000256" key="4">
    <source>
        <dbReference type="ARBA" id="ARBA00022763"/>
    </source>
</evidence>
<evidence type="ECO:0000256" key="8">
    <source>
        <dbReference type="ARBA" id="ARBA00023242"/>
    </source>
</evidence>
<evidence type="ECO:0000256" key="3">
    <source>
        <dbReference type="ARBA" id="ARBA00022737"/>
    </source>
</evidence>
<evidence type="ECO:0000256" key="7">
    <source>
        <dbReference type="ARBA" id="ARBA00023204"/>
    </source>
</evidence>
<keyword evidence="5" id="KW-0863">Zinc-finger</keyword>
<dbReference type="PANTHER" id="PTHR13763:SF0">
    <property type="entry name" value="BREAST CANCER TYPE 1 SUSCEPTIBILITY PROTEIN"/>
    <property type="match status" value="1"/>
</dbReference>
<dbReference type="EMBL" id="JABFAE010000002">
    <property type="protein sequence ID" value="MBA0823428.1"/>
    <property type="molecule type" value="Genomic_DNA"/>
</dbReference>
<dbReference type="GO" id="GO:0004842">
    <property type="term" value="F:ubiquitin-protein transferase activity"/>
    <property type="evidence" value="ECO:0007669"/>
    <property type="project" value="TreeGrafter"/>
</dbReference>
<accession>A0A7J9INR0</accession>
<dbReference type="Pfam" id="PF00533">
    <property type="entry name" value="BRCT"/>
    <property type="match status" value="1"/>
</dbReference>
<dbReference type="InterPro" id="IPR031099">
    <property type="entry name" value="BRCA1-associated"/>
</dbReference>
<sequence>MKSGSDCPVCKVPYRRREVRPAPQMDNLVSIYKSMEVASGFNIFVTQDAPLETSADSGKRVKNDLNCCERMDNQGANKGRGSREAKSTETSDPISVKPSFPTNKRVQVPQYPLSETSMLPEKNGGGLIEITEDESKMSSDILKENNLGEKGEQILSPFFWLREEDVERPSQLSDGDQCLYITPPGLPSFSDMKDSDDEGFSKEEVHGNRDHLNLFDGEMFEWTQGACSPELLSSPDKMQVADTYEPTSQGASTAEPCNNGTCMITGHDASEEMLPNIESLRIQCVSSNKIRSCKSKELGKKQRKTAQKNTADRTSSHISGDHVNLGKGSADFNKKQKDDCSSSSYLAKTRKNCKVAGLDHHVTEPMASHFSAKTPKQEDTPLAAIVGMGKCGDENENLRMVKRCRKITAQCQNKSCSKLKKQKLSLVKVDTPKEVLTVCGQTNEYMIQQKSSLPVPLAHENAAEQFRKGLSKHTREVKLAPTLKSEKNSGCKKKIKVSFSDDMKSGLPEDQQQQGGNANVSLERVSEKVHGRTTVGISESSIVKKLPLANGVALHKCETITIKIQCAFCLSMEETEVRAAPNVYFENDKAINLEAELSRSRKIKCSCCGIKGAALGCYEKSCRKSFHVPCAKLVSQCRWDTDNFVILCPLHASSKLPNEKSESQGIRKRRNLRGQLLIHHNEIPINDEVSVQKKWNPCESRNKLVLCCSGLTVEEKEIMSEFEKLAGVTVLKRWDSNITHIIASTDESGACKRTLKILMGILEGKWILNIKWIKACIKAMKLVDELKYEITIDVHGIRDGPRLGRLRLQNKQPNLFDGCKFYIMGDFEPSYKGDLQDVLIAAGGTILHRKPISGDPGAPLLGSPAFPIFIIYSVELPVKCDPSKKHMILSRRQLNAEALASSTGAKAVSNSWVLSSISACKLLSLGE</sequence>
<dbReference type="InterPro" id="IPR036420">
    <property type="entry name" value="BRCT_dom_sf"/>
</dbReference>
<comment type="subcellular location">
    <subcellularLocation>
        <location evidence="1">Nucleus</location>
    </subcellularLocation>
</comment>
<dbReference type="InterPro" id="IPR013083">
    <property type="entry name" value="Znf_RING/FYVE/PHD"/>
</dbReference>
<evidence type="ECO:0000259" key="10">
    <source>
        <dbReference type="PROSITE" id="PS50172"/>
    </source>
</evidence>
<protein>
    <submittedName>
        <fullName evidence="12">Uncharacterized protein</fullName>
    </submittedName>
</protein>
<keyword evidence="13" id="KW-1185">Reference proteome</keyword>
<reference evidence="12 13" key="1">
    <citation type="journal article" date="2019" name="Genome Biol. Evol.">
        <title>Insights into the evolution of the New World diploid cottons (Gossypium, subgenus Houzingenia) based on genome sequencing.</title>
        <authorList>
            <person name="Grover C.E."/>
            <person name="Arick M.A. 2nd"/>
            <person name="Thrash A."/>
            <person name="Conover J.L."/>
            <person name="Sanders W.S."/>
            <person name="Peterson D.G."/>
            <person name="Frelichowski J.E."/>
            <person name="Scheffler J.A."/>
            <person name="Scheffler B.E."/>
            <person name="Wendel J.F."/>
        </authorList>
    </citation>
    <scope>NUCLEOTIDE SEQUENCE [LARGE SCALE GENOMIC DNA]</scope>
    <source>
        <strain evidence="12">6</strain>
        <tissue evidence="12">Leaf</tissue>
    </source>
</reference>
<dbReference type="Gene3D" id="3.40.50.10190">
    <property type="entry name" value="BRCT domain"/>
    <property type="match status" value="2"/>
</dbReference>
<feature type="region of interest" description="Disordered" evidence="9">
    <location>
        <begin position="295"/>
        <end position="339"/>
    </location>
</feature>
<dbReference type="Pfam" id="PF16589">
    <property type="entry name" value="BRCT_2"/>
    <property type="match status" value="1"/>
</dbReference>
<evidence type="ECO:0000256" key="1">
    <source>
        <dbReference type="ARBA" id="ARBA00004123"/>
    </source>
</evidence>
<evidence type="ECO:0000256" key="2">
    <source>
        <dbReference type="ARBA" id="ARBA00022723"/>
    </source>
</evidence>
<dbReference type="CDD" id="cd17734">
    <property type="entry name" value="BRCT_Bard1_rpt1"/>
    <property type="match status" value="1"/>
</dbReference>
<feature type="region of interest" description="Disordered" evidence="9">
    <location>
        <begin position="70"/>
        <end position="107"/>
    </location>
</feature>
<keyword evidence="7" id="KW-0234">DNA repair</keyword>
<dbReference type="GO" id="GO:0008270">
    <property type="term" value="F:zinc ion binding"/>
    <property type="evidence" value="ECO:0007669"/>
    <property type="project" value="UniProtKB-KW"/>
</dbReference>
<keyword evidence="3" id="KW-0677">Repeat</keyword>
<name>A0A7J9INR0_9ROSI</name>
<dbReference type="PROSITE" id="PS50172">
    <property type="entry name" value="BRCT"/>
    <property type="match status" value="2"/>
</dbReference>
<keyword evidence="6" id="KW-0862">Zinc</keyword>
<comment type="caution">
    <text evidence="12">The sequence shown here is derived from an EMBL/GenBank/DDBJ whole genome shotgun (WGS) entry which is preliminary data.</text>
</comment>
<organism evidence="12 13">
    <name type="scientific">Gossypium armourianum</name>
    <dbReference type="NCBI Taxonomy" id="34283"/>
    <lineage>
        <taxon>Eukaryota</taxon>
        <taxon>Viridiplantae</taxon>
        <taxon>Streptophyta</taxon>
        <taxon>Embryophyta</taxon>
        <taxon>Tracheophyta</taxon>
        <taxon>Spermatophyta</taxon>
        <taxon>Magnoliopsida</taxon>
        <taxon>eudicotyledons</taxon>
        <taxon>Gunneridae</taxon>
        <taxon>Pentapetalae</taxon>
        <taxon>rosids</taxon>
        <taxon>malvids</taxon>
        <taxon>Malvales</taxon>
        <taxon>Malvaceae</taxon>
        <taxon>Malvoideae</taxon>
        <taxon>Gossypium</taxon>
    </lineage>
</organism>
<evidence type="ECO:0000256" key="5">
    <source>
        <dbReference type="ARBA" id="ARBA00022771"/>
    </source>
</evidence>
<dbReference type="GO" id="GO:0005634">
    <property type="term" value="C:nucleus"/>
    <property type="evidence" value="ECO:0007669"/>
    <property type="project" value="UniProtKB-SubCell"/>
</dbReference>
<dbReference type="SMART" id="SM00292">
    <property type="entry name" value="BRCT"/>
    <property type="match status" value="2"/>
</dbReference>
<proteinExistence type="predicted"/>
<feature type="domain" description="PHD-type" evidence="11">
    <location>
        <begin position="540"/>
        <end position="652"/>
    </location>
</feature>
<dbReference type="InterPro" id="IPR034732">
    <property type="entry name" value="EPHD"/>
</dbReference>
<keyword evidence="4" id="KW-0227">DNA damage</keyword>
<dbReference type="GO" id="GO:0000724">
    <property type="term" value="P:double-strand break repair via homologous recombination"/>
    <property type="evidence" value="ECO:0007669"/>
    <property type="project" value="TreeGrafter"/>
</dbReference>
<evidence type="ECO:0000259" key="11">
    <source>
        <dbReference type="PROSITE" id="PS51805"/>
    </source>
</evidence>
<dbReference type="AlphaFoldDB" id="A0A7J9INR0"/>
<keyword evidence="8" id="KW-0539">Nucleus</keyword>
<dbReference type="Pfam" id="PF13771">
    <property type="entry name" value="zf-HC5HC2H"/>
    <property type="match status" value="1"/>
</dbReference>
<evidence type="ECO:0000256" key="6">
    <source>
        <dbReference type="ARBA" id="ARBA00022833"/>
    </source>
</evidence>